<dbReference type="SUPFAM" id="SSF54001">
    <property type="entry name" value="Cysteine proteinases"/>
    <property type="match status" value="1"/>
</dbReference>
<proteinExistence type="predicted"/>
<dbReference type="InterPro" id="IPR036691">
    <property type="entry name" value="Endo/exonu/phosph_ase_sf"/>
</dbReference>
<sequence>MLLGDPALCGLESGVSFDIVVSHVSGSIFKSLWHGDLFSCQGLGPGTWTLYGFILHSVERNVGYLKGTEESRAFRRPEYSAASFRTLVEVCSGIGGFSVGANFLGFETLLCVDKAEIACETVRLNGGNALHGDVGSRSVQLHIAEVCKNQGHILAAGFPCNSYSVQGMGRGLQDPRGQVLLHILQVAWHNQSHGIMLECVAEVQKHQEVIDLLQQFASRMHFHMLGLSLGIGQSYRMLLMSGLSGPWNRHPQLFTVGDPPCKPAHVVAEHKHLADPRAALCLVGQLAAPLQVVWILAQVRDWTELVFDLPRSTDPGALLEAFKRMLLESRKDFWNVPSLGQPSSVWFGDGDSSFEVRIPGPTQVQHFLQAEKSLQGPGCRIYIMDGARRLPPRAFLHPGNATCPYTLVIQAKVARKAAPEPQVSASSAAGTTDVTIWAGLLRLQAATARPAFVVPPGIVARWLCMSWLHSETAADLNFQWPAFCQTCLFPFVSEGHWSLLVLERPESANLKASLFDGIPGRNTEVAQNLTSLICAACNLSAVEIVTPFLPVQQDGDQCGPMLLAYAALVLGLDAPFEKLLDDAISFCRFMPPHTSSSCAKGGLSEAQQATLGKLLTEHGVPESAVADRVQGAVQKIGAGMLAKALVADNPWQALKAAGSTPNAMFRWVRPEELKAHAQARAQLAFGTAVDNAKARKQKPAKTTKPVLNVDPATLQLASASFVSTEGNPLSQLAFDEVGPQACGIAFCSAQQMLPFVGDYRALSVDALALVSTAPLPVEACSGAPAANIRFPAVYSPTQEAVLLSGTILQLGDEHVQLSPADSAMGEVDQLDTIVGRVSLFRDEAQLDWDVFVKSPVKCLLQHVQGLNLCRDTGCKGDCAAFHPAVEEHVDRMILDVWARQFARLEGGKANPETAELFQALIRVPSSAAKHLQHVHVAGFYFEPRAANGFGPHPSYAVVWLPGHDKAQASHLLRTCDKAIGLARLGSKYGLRVLDEHEQAVFEALRPQQTFVKVKVLSKWRLHPLPHGMQRHALVQLLGKWKWAAKPLQPCKGDSSGCAWEVGSAVDPPASIMQAGEAFVLIHKIRDVGQPSKPEALCASSRTRRRILYDDPDVPQSSTDPWSGGRDPWSQARLPPGLPAPVVPAATGAAQPSAAVSKLTQVKSELQAGLATLVRKEVHAATSSAATPNTAQDDRIQKLEVGLNEVRMQNNKFEEWFQTFGTQMRQQAEHVLEVQQTVKSQQSELGNLRSEVTSSIAQVTPAANSGHVAVSACAHFPFCRFGEATNPGPGPLISVGTSNPSGLRNKEQLIADLGPGVWQFSETQLSAVTLPASSRALKALTRAQHRDVRIFAGAPAPLRPGSHFAGSWTGVLTLSDFPCRPVQLQWLHDSFHTGRVQALHHFVNDTPILTANVYGYPSGKTFTDARARTERLLETLTHELVLGRKGIRIISGDFNHWHAQLDQVTIWKQQGWVEAQDLAEQRWQQPPAPTCKGSTHRDFIFLSPEAAALCEEVRVHDVFAEHATVIAGIRLIGVPRLQSWPLPAAIPWESVDVPAWTRACDTMPIQEACSTRWLKSFAQGFENSLNGYVTTAPAGQLPHRCYGRASRLSPDMPAQVFPPKPARPGEEAIHHDLLSLEVKRWYQQLRRLQSLDHAMQAGSQSHNAVEHRLGLWRSILGARGFRPGFQHWWPSRPVQLAGSPRDFPALLPCAAVCHLLFLDFRDNYSKFEAWNVRQRRAILAEQYAHNHNLLFRDLRDPKPEQVDTLELKRSYCVLAVDPPTCSVHLDSKIETRGCSQWQLDGCTVQVEVVAEDVCSIKDCPALHADAELEQTVVLSSASDVQSEFENLWSQFWQRHADPTQVDWSRVTAFAEAYLPRGQLSLPPISLEQWRGALRRFKPQAARGPDGFARLDLLNMSDAHASQLLDFLTDIESGVRSWPEQWLVGLICCLKKPNDKQGPNGYRPICLLSCAYRAWSGLRARQVLRWLVDLMPDSALGFMPGREAAQFWYVLEAQIELACQYDLPFLGYSADVVKAFNCLPRWPVIQIALQIGLPASLVQPWTSFLDGLERRFLIRNAVGQSLRSTCGFPEGCALSTVAMSLVCLCFHAYMDAFSSGAVAQSYVDNLACTASTVGQLTAGVNVSRTFLDMLGLSLDSEKTYTWATQSSHRAQLSVFGLQVLDHASELGGVISFGRATRNSVLVQRCRNLGPWFDRLRRSPSNLHFKLKALPAKFWSHALHGISGCPLATSVLANLRAQAVRALRMTSAGSSAMLRLSTSGTIEADPGFFELWSTLRDLRRLAAKSPLILPLWMDFMSNFQGNLQHGPFSKLLQVLGRVGWSIGTPPCISDHTGIQHDLLHMPRALLRLLCEEAWLHHVATQHRHRRTMHDLNGLDRSLLYADMSRLGPLDQSRVAALRSGAFMFDACHARYDNSLDGLCHRDPTLALASWSSVNANTGLIVACGPVPGILQSAPRAELWGAIASLKWGVYHDAPVTLWTDSDMVGRGLRKLVGGTELTPADNADLWQTLEELVRLYPEGHLVIQHVPSHVDSNQSRSPFEDWVIEWNHHADTLAVLANMNRPLDLRRVHEQAIGWHNYMLEASRALRGLYMGIANETLPNRNRDASKHDTDENVPSLQPPTEAFVEDFADSLPIAWRQAVVSACPDLPPGYVLALADFLLPQAQASASWRAVSWLEFVFMLHESGEPKFPVRSLSSDTWQSSEHVPLGAPALTVAVQLGLVRKAMRRIFKALQRDDLWIDMISLSDFGVSFSVSGVRFAVDASLLQAARRRLLQFCAGRKISTVGDLARLA</sequence>
<dbReference type="InterPro" id="IPR002156">
    <property type="entry name" value="RNaseH_domain"/>
</dbReference>
<dbReference type="Proteomes" id="UP000601435">
    <property type="component" value="Unassembled WGS sequence"/>
</dbReference>
<reference evidence="6" key="1">
    <citation type="submission" date="2021-02" db="EMBL/GenBank/DDBJ databases">
        <authorList>
            <person name="Dougan E. K."/>
            <person name="Rhodes N."/>
            <person name="Thang M."/>
            <person name="Chan C."/>
        </authorList>
    </citation>
    <scope>NUCLEOTIDE SEQUENCE</scope>
</reference>
<protein>
    <submittedName>
        <fullName evidence="6">AquIMA protein</fullName>
    </submittedName>
</protein>
<dbReference type="Gene3D" id="3.60.10.10">
    <property type="entry name" value="Endonuclease/exonuclease/phosphatase"/>
    <property type="match status" value="1"/>
</dbReference>
<dbReference type="SUPFAM" id="SSF56672">
    <property type="entry name" value="DNA/RNA polymerases"/>
    <property type="match status" value="1"/>
</dbReference>
<dbReference type="PROSITE" id="PS50878">
    <property type="entry name" value="RT_POL"/>
    <property type="match status" value="1"/>
</dbReference>
<accession>A0A812KC44</accession>
<dbReference type="PROSITE" id="PS50879">
    <property type="entry name" value="RNASE_H_1"/>
    <property type="match status" value="1"/>
</dbReference>
<dbReference type="Gene3D" id="3.40.395.10">
    <property type="entry name" value="Adenoviral Proteinase, Chain A"/>
    <property type="match status" value="1"/>
</dbReference>
<dbReference type="GO" id="GO:0032259">
    <property type="term" value="P:methylation"/>
    <property type="evidence" value="ECO:0007669"/>
    <property type="project" value="UniProtKB-KW"/>
</dbReference>
<dbReference type="GO" id="GO:0008168">
    <property type="term" value="F:methyltransferase activity"/>
    <property type="evidence" value="ECO:0007669"/>
    <property type="project" value="UniProtKB-KW"/>
</dbReference>
<dbReference type="SUPFAM" id="SSF53098">
    <property type="entry name" value="Ribonuclease H-like"/>
    <property type="match status" value="1"/>
</dbReference>
<dbReference type="EMBL" id="CAJNJA010007203">
    <property type="protein sequence ID" value="CAE7221644.1"/>
    <property type="molecule type" value="Genomic_DNA"/>
</dbReference>
<gene>
    <name evidence="6" type="primary">aquIMA</name>
    <name evidence="6" type="ORF">SNEC2469_LOCUS2866</name>
</gene>
<dbReference type="PANTHER" id="PTHR19446">
    <property type="entry name" value="REVERSE TRANSCRIPTASES"/>
    <property type="match status" value="1"/>
</dbReference>
<feature type="domain" description="Reverse transcriptase" evidence="4">
    <location>
        <begin position="1929"/>
        <end position="2177"/>
    </location>
</feature>
<comment type="caution">
    <text evidence="6">The sequence shown here is derived from an EMBL/GenBank/DDBJ whole genome shotgun (WGS) entry which is preliminary data.</text>
</comment>
<dbReference type="InterPro" id="IPR012337">
    <property type="entry name" value="RNaseH-like_sf"/>
</dbReference>
<keyword evidence="1" id="KW-0489">Methyltransferase</keyword>
<dbReference type="InterPro" id="IPR036397">
    <property type="entry name" value="RNaseH_sf"/>
</dbReference>
<feature type="region of interest" description="Disordered" evidence="3">
    <location>
        <begin position="1107"/>
        <end position="1145"/>
    </location>
</feature>
<dbReference type="Gene3D" id="3.30.420.10">
    <property type="entry name" value="Ribonuclease H-like superfamily/Ribonuclease H"/>
    <property type="match status" value="1"/>
</dbReference>
<organism evidence="6 7">
    <name type="scientific">Symbiodinium necroappetens</name>
    <dbReference type="NCBI Taxonomy" id="1628268"/>
    <lineage>
        <taxon>Eukaryota</taxon>
        <taxon>Sar</taxon>
        <taxon>Alveolata</taxon>
        <taxon>Dinophyceae</taxon>
        <taxon>Suessiales</taxon>
        <taxon>Symbiodiniaceae</taxon>
        <taxon>Symbiodinium</taxon>
    </lineage>
</organism>
<keyword evidence="7" id="KW-1185">Reference proteome</keyword>
<evidence type="ECO:0000313" key="6">
    <source>
        <dbReference type="EMBL" id="CAE7221644.1"/>
    </source>
</evidence>
<dbReference type="GO" id="GO:0003676">
    <property type="term" value="F:nucleic acid binding"/>
    <property type="evidence" value="ECO:0007669"/>
    <property type="project" value="InterPro"/>
</dbReference>
<name>A0A812KC44_9DINO</name>
<dbReference type="SUPFAM" id="SSF56219">
    <property type="entry name" value="DNase I-like"/>
    <property type="match status" value="1"/>
</dbReference>
<evidence type="ECO:0000313" key="7">
    <source>
        <dbReference type="Proteomes" id="UP000601435"/>
    </source>
</evidence>
<dbReference type="InterPro" id="IPR001525">
    <property type="entry name" value="C5_MeTfrase"/>
</dbReference>
<evidence type="ECO:0000256" key="3">
    <source>
        <dbReference type="SAM" id="MobiDB-lite"/>
    </source>
</evidence>
<dbReference type="InterPro" id="IPR043502">
    <property type="entry name" value="DNA/RNA_pol_sf"/>
</dbReference>
<keyword evidence="2" id="KW-0808">Transferase</keyword>
<dbReference type="Gene3D" id="3.40.50.150">
    <property type="entry name" value="Vaccinia Virus protein VP39"/>
    <property type="match status" value="1"/>
</dbReference>
<evidence type="ECO:0000256" key="2">
    <source>
        <dbReference type="ARBA" id="ARBA00022679"/>
    </source>
</evidence>
<dbReference type="InterPro" id="IPR029063">
    <property type="entry name" value="SAM-dependent_MTases_sf"/>
</dbReference>
<dbReference type="Pfam" id="PF00145">
    <property type="entry name" value="DNA_methylase"/>
    <property type="match status" value="1"/>
</dbReference>
<dbReference type="GO" id="GO:0004523">
    <property type="term" value="F:RNA-DNA hybrid ribonuclease activity"/>
    <property type="evidence" value="ECO:0007669"/>
    <property type="project" value="InterPro"/>
</dbReference>
<dbReference type="SUPFAM" id="SSF53335">
    <property type="entry name" value="S-adenosyl-L-methionine-dependent methyltransferases"/>
    <property type="match status" value="1"/>
</dbReference>
<dbReference type="OrthoDB" id="409048at2759"/>
<dbReference type="Pfam" id="PF00078">
    <property type="entry name" value="RVT_1"/>
    <property type="match status" value="1"/>
</dbReference>
<dbReference type="InterPro" id="IPR000477">
    <property type="entry name" value="RT_dom"/>
</dbReference>
<evidence type="ECO:0000259" key="4">
    <source>
        <dbReference type="PROSITE" id="PS50878"/>
    </source>
</evidence>
<evidence type="ECO:0000259" key="5">
    <source>
        <dbReference type="PROSITE" id="PS50879"/>
    </source>
</evidence>
<feature type="domain" description="RNase H type-1" evidence="5">
    <location>
        <begin position="2424"/>
        <end position="2576"/>
    </location>
</feature>
<evidence type="ECO:0000256" key="1">
    <source>
        <dbReference type="ARBA" id="ARBA00022603"/>
    </source>
</evidence>
<dbReference type="InterPro" id="IPR038765">
    <property type="entry name" value="Papain-like_cys_pep_sf"/>
</dbReference>